<evidence type="ECO:0000313" key="1">
    <source>
        <dbReference type="EMBL" id="GEE04041.1"/>
    </source>
</evidence>
<sequence length="303" mass="33375">MVSRRQVLDCSLDSAYVRRMLRRRAWVSVFDGVYVTHTGPLTWMQRAWCALLHTWPSALSHRSAWMLFTGKGSTAAPIHVAVDARRNLRPVDGIVVHYRSDYDAAVVTTVDPPRVRLEQTVIDLAAAAASTVEVIAVLSDAVGSRRTTATRLLTALDARCRTRNGGFIKEVLHDVHAGTCSVLEHEYLTTVERAHGLPAPLRQAPTGVGRSGFRDLDYPEWGVVVELDGRLGHADAVSRDLDMERDLDAAVHADRRTYRIGYGQVHDRACSTAEKIAIGLRKGGWAGRPHACRSPSCILLRAA</sequence>
<gene>
    <name evidence="1" type="ORF">nbrc107696_44870</name>
</gene>
<dbReference type="AlphaFoldDB" id="A0A7I9VG18"/>
<accession>A0A7I9VG18</accession>
<proteinExistence type="predicted"/>
<comment type="caution">
    <text evidence="1">The sequence shown here is derived from an EMBL/GenBank/DDBJ whole genome shotgun (WGS) entry which is preliminary data.</text>
</comment>
<organism evidence="1 2">
    <name type="scientific">Gordonia spumicola</name>
    <dbReference type="NCBI Taxonomy" id="589161"/>
    <lineage>
        <taxon>Bacteria</taxon>
        <taxon>Bacillati</taxon>
        <taxon>Actinomycetota</taxon>
        <taxon>Actinomycetes</taxon>
        <taxon>Mycobacteriales</taxon>
        <taxon>Gordoniaceae</taxon>
        <taxon>Gordonia</taxon>
    </lineage>
</organism>
<name>A0A7I9VG18_9ACTN</name>
<protein>
    <recommendedName>
        <fullName evidence="3">AbiEi antitoxin C-terminal domain-containing protein</fullName>
    </recommendedName>
</protein>
<dbReference type="Proteomes" id="UP000444960">
    <property type="component" value="Unassembled WGS sequence"/>
</dbReference>
<reference evidence="2" key="1">
    <citation type="submission" date="2019-06" db="EMBL/GenBank/DDBJ databases">
        <title>Gordonia isolated from sludge of a wastewater treatment plant.</title>
        <authorList>
            <person name="Tamura T."/>
            <person name="Aoyama K."/>
            <person name="Kang Y."/>
            <person name="Saito S."/>
            <person name="Akiyama N."/>
            <person name="Yazawa K."/>
            <person name="Gonoi T."/>
            <person name="Mikami Y."/>
        </authorList>
    </citation>
    <scope>NUCLEOTIDE SEQUENCE [LARGE SCALE GENOMIC DNA]</scope>
    <source>
        <strain evidence="2">NBRC 107696</strain>
    </source>
</reference>
<evidence type="ECO:0008006" key="3">
    <source>
        <dbReference type="Google" id="ProtNLM"/>
    </source>
</evidence>
<evidence type="ECO:0000313" key="2">
    <source>
        <dbReference type="Proteomes" id="UP000444960"/>
    </source>
</evidence>
<keyword evidence="2" id="KW-1185">Reference proteome</keyword>
<dbReference type="EMBL" id="BJOV01000005">
    <property type="protein sequence ID" value="GEE04041.1"/>
    <property type="molecule type" value="Genomic_DNA"/>
</dbReference>